<evidence type="ECO:0000313" key="3">
    <source>
        <dbReference type="Proteomes" id="UP000217507"/>
    </source>
</evidence>
<keyword evidence="1" id="KW-0472">Membrane</keyword>
<evidence type="ECO:0000313" key="2">
    <source>
        <dbReference type="EMBL" id="BAY67657.1"/>
    </source>
</evidence>
<keyword evidence="1" id="KW-0812">Transmembrane</keyword>
<name>A0A1Z4KFG4_ANAVA</name>
<dbReference type="PANTHER" id="PTHR24104">
    <property type="entry name" value="E3 UBIQUITIN-PROTEIN LIGASE NHLRC1-RELATED"/>
    <property type="match status" value="1"/>
</dbReference>
<dbReference type="PROSITE" id="PS00018">
    <property type="entry name" value="EF_HAND_1"/>
    <property type="match status" value="1"/>
</dbReference>
<evidence type="ECO:0000256" key="1">
    <source>
        <dbReference type="SAM" id="Phobius"/>
    </source>
</evidence>
<dbReference type="InterPro" id="IPR050952">
    <property type="entry name" value="TRIM-NHL_E3_ligases"/>
</dbReference>
<dbReference type="InterPro" id="IPR018247">
    <property type="entry name" value="EF_Hand_1_Ca_BS"/>
</dbReference>
<dbReference type="SMR" id="A0A1Z4KFG4"/>
<dbReference type="AlphaFoldDB" id="A0A1Z4KFG4"/>
<gene>
    <name evidence="2" type="ORF">NIES23_04350</name>
</gene>
<proteinExistence type="predicted"/>
<dbReference type="GO" id="GO:0008270">
    <property type="term" value="F:zinc ion binding"/>
    <property type="evidence" value="ECO:0007669"/>
    <property type="project" value="UniProtKB-KW"/>
</dbReference>
<keyword evidence="1" id="KW-1133">Transmembrane helix</keyword>
<dbReference type="Proteomes" id="UP000217507">
    <property type="component" value="Chromosome"/>
</dbReference>
<dbReference type="SUPFAM" id="SSF63825">
    <property type="entry name" value="YWTD domain"/>
    <property type="match status" value="1"/>
</dbReference>
<dbReference type="PANTHER" id="PTHR24104:SF25">
    <property type="entry name" value="PROTEIN LIN-41"/>
    <property type="match status" value="1"/>
</dbReference>
<feature type="transmembrane region" description="Helical" evidence="1">
    <location>
        <begin position="32"/>
        <end position="50"/>
    </location>
</feature>
<dbReference type="Gene3D" id="2.120.10.30">
    <property type="entry name" value="TolB, C-terminal domain"/>
    <property type="match status" value="1"/>
</dbReference>
<dbReference type="EMBL" id="AP018216">
    <property type="protein sequence ID" value="BAY67657.1"/>
    <property type="molecule type" value="Genomic_DNA"/>
</dbReference>
<organism evidence="2 3">
    <name type="scientific">Trichormus variabilis NIES-23</name>
    <dbReference type="NCBI Taxonomy" id="1973479"/>
    <lineage>
        <taxon>Bacteria</taxon>
        <taxon>Bacillati</taxon>
        <taxon>Cyanobacteriota</taxon>
        <taxon>Cyanophyceae</taxon>
        <taxon>Nostocales</taxon>
        <taxon>Nostocaceae</taxon>
        <taxon>Trichormus</taxon>
    </lineage>
</organism>
<reference evidence="2 3" key="1">
    <citation type="submission" date="2017-06" db="EMBL/GenBank/DDBJ databases">
        <title>Genome sequencing of cyanobaciteial culture collection at National Institute for Environmental Studies (NIES).</title>
        <authorList>
            <person name="Hirose Y."/>
            <person name="Shimura Y."/>
            <person name="Fujisawa T."/>
            <person name="Nakamura Y."/>
            <person name="Kawachi M."/>
        </authorList>
    </citation>
    <scope>NUCLEOTIDE SEQUENCE [LARGE SCALE GENOMIC DNA]</scope>
    <source>
        <strain evidence="2 3">NIES-23</strain>
    </source>
</reference>
<dbReference type="InterPro" id="IPR011042">
    <property type="entry name" value="6-blade_b-propeller_TolB-like"/>
</dbReference>
<protein>
    <submittedName>
        <fullName evidence="2">Uncharacterized protein</fullName>
    </submittedName>
</protein>
<accession>A0A1Z4KFG4</accession>
<sequence>MEKKLAPQFDNFYQSCRRYFQKLSRNKNFRSLKVYLLILTIVMVVIINPLSSNISGIVNILPTTTEKITHKSSAQQTDKQSHKTSNKAAYKTSWIGNTFGGKKWVQIQMEGIYVTPNGTVYVNSHWDEAGREVGIYKDGDVIGKADDLHGWGRLGGKAITANQKYLYVAMRQSHEGKPEDDYPPKGTTWYNVRRYDLSGKPAPFAGGRGWDKSMLIVNSKNDVTGLATKDKELYVSDPANDRLRVYNTDTMQELRSFSVPNPGAIAVDRQNNLWVVQKKKIVRYSPQGKQLAQQITDVANPSAIAFDPQGRLLVADNGKRQQVLIYNIANKPKQVGTLGDKGGIYGGTSGEVKDGKLYGITGVGTDKSGNIYVSNHGFNSTGADLRKFSSSGKLQWRLLGLQFIDNADADPDSDGRDVFTKNEHFVMDYSKNNGKEWTYKGYTLDKFRYPDDGRLHTTPTSAFVRRLGGKRLLYLSSEMMAERLLIYRFDGEIAVPCGIFGKNHLSWPPNQPKDGSWLWRDVNGDGSIQNNEYKTLGEEDGSVWGWEIDSKGDIWQAAEAGYIKHYPYQKLDNHGCPIYGQAVGGRIPMPAPFKTLTRIKYFPKQDVMYLGGYTNEHPNLDGDWGLVGTEIVRYDNWSKKRNLRWRIVLPYNHQTDPKLHIKSIDVAGDRVFAVASKKAEVYVYKATTGEALQMLTPGAEVGGESGWIDIPYGIRAFRRANGEYLVFVEENAKGKVLMYRLPG</sequence>